<reference evidence="1 2" key="1">
    <citation type="submission" date="2019-07" db="EMBL/GenBank/DDBJ databases">
        <authorList>
            <person name="Huq M.A."/>
        </authorList>
    </citation>
    <scope>NUCLEOTIDE SEQUENCE [LARGE SCALE GENOMIC DNA]</scope>
    <source>
        <strain evidence="1 2">MAH-3</strain>
    </source>
</reference>
<evidence type="ECO:0000313" key="1">
    <source>
        <dbReference type="EMBL" id="TSJ48129.1"/>
    </source>
</evidence>
<gene>
    <name evidence="1" type="ORF">FO442_03060</name>
</gene>
<evidence type="ECO:0000313" key="2">
    <source>
        <dbReference type="Proteomes" id="UP000316008"/>
    </source>
</evidence>
<dbReference type="EMBL" id="VLPL01000001">
    <property type="protein sequence ID" value="TSJ48129.1"/>
    <property type="molecule type" value="Genomic_DNA"/>
</dbReference>
<dbReference type="RefSeq" id="WP_144331664.1">
    <property type="nucleotide sequence ID" value="NZ_VLPL01000001.1"/>
</dbReference>
<keyword evidence="2" id="KW-1185">Reference proteome</keyword>
<organism evidence="1 2">
    <name type="scientific">Fluviicola chungangensis</name>
    <dbReference type="NCBI Taxonomy" id="2597671"/>
    <lineage>
        <taxon>Bacteria</taxon>
        <taxon>Pseudomonadati</taxon>
        <taxon>Bacteroidota</taxon>
        <taxon>Flavobacteriia</taxon>
        <taxon>Flavobacteriales</taxon>
        <taxon>Crocinitomicaceae</taxon>
        <taxon>Fluviicola</taxon>
    </lineage>
</organism>
<dbReference type="OrthoDB" id="9553435at2"/>
<dbReference type="Proteomes" id="UP000316008">
    <property type="component" value="Unassembled WGS sequence"/>
</dbReference>
<dbReference type="AlphaFoldDB" id="A0A556N7Y4"/>
<protein>
    <recommendedName>
        <fullName evidence="3">DNA polymerase III subunit gamma/tau</fullName>
    </recommendedName>
</protein>
<evidence type="ECO:0008006" key="3">
    <source>
        <dbReference type="Google" id="ProtNLM"/>
    </source>
</evidence>
<proteinExistence type="predicted"/>
<name>A0A556N7Y4_9FLAO</name>
<accession>A0A556N7Y4</accession>
<sequence length="179" mass="20680">MNKPSVAPERAAFSVKPEAKVLSAPTGNLNSNNLSINHLIEQQKAKAHVPQSDLPKKEFHKDDVVRLWKTMAHTQKLNGQDQVYHVMIKRDPIQLDETTFQFEVDNTIQMTRLEGAIGEVMAYIRKEIQNYDLVIQLEMLKDAPEEVKYLNGPDRFEKLAKKNSNLFDLKNRFNLDIDY</sequence>
<comment type="caution">
    <text evidence="1">The sequence shown here is derived from an EMBL/GenBank/DDBJ whole genome shotgun (WGS) entry which is preliminary data.</text>
</comment>